<dbReference type="InterPro" id="IPR050298">
    <property type="entry name" value="Gram-neg_bact_OMP"/>
</dbReference>
<dbReference type="SUPFAM" id="SSF56935">
    <property type="entry name" value="Porins"/>
    <property type="match status" value="1"/>
</dbReference>
<dbReference type="Pfam" id="PF13609">
    <property type="entry name" value="Porin_4"/>
    <property type="match status" value="1"/>
</dbReference>
<dbReference type="GO" id="GO:0009279">
    <property type="term" value="C:cell outer membrane"/>
    <property type="evidence" value="ECO:0007669"/>
    <property type="project" value="UniProtKB-SubCell"/>
</dbReference>
<dbReference type="CDD" id="cd00342">
    <property type="entry name" value="gram_neg_porins"/>
    <property type="match status" value="1"/>
</dbReference>
<feature type="signal peptide" evidence="11">
    <location>
        <begin position="1"/>
        <end position="24"/>
    </location>
</feature>
<evidence type="ECO:0000256" key="11">
    <source>
        <dbReference type="SAM" id="SignalP"/>
    </source>
</evidence>
<evidence type="ECO:0000256" key="5">
    <source>
        <dbReference type="ARBA" id="ARBA00022692"/>
    </source>
</evidence>
<keyword evidence="3" id="KW-0813">Transport</keyword>
<keyword evidence="10" id="KW-0998">Cell outer membrane</keyword>
<evidence type="ECO:0000313" key="13">
    <source>
        <dbReference type="EMBL" id="MBI1625768.1"/>
    </source>
</evidence>
<evidence type="ECO:0000256" key="1">
    <source>
        <dbReference type="ARBA" id="ARBA00004571"/>
    </source>
</evidence>
<evidence type="ECO:0000256" key="7">
    <source>
        <dbReference type="ARBA" id="ARBA00023065"/>
    </source>
</evidence>
<dbReference type="PANTHER" id="PTHR34501">
    <property type="entry name" value="PROTEIN YDDL-RELATED"/>
    <property type="match status" value="1"/>
</dbReference>
<reference evidence="13" key="1">
    <citation type="submission" date="2020-12" db="EMBL/GenBank/DDBJ databases">
        <title>Comamonas sp. nov., isolated from stream water.</title>
        <authorList>
            <person name="Park K.-H."/>
        </authorList>
    </citation>
    <scope>NUCLEOTIDE SEQUENCE</scope>
    <source>
        <strain evidence="13">EJ-4</strain>
    </source>
</reference>
<keyword evidence="9" id="KW-0472">Membrane</keyword>
<accession>A0A843BF92</accession>
<feature type="non-terminal residue" evidence="13">
    <location>
        <position position="176"/>
    </location>
</feature>
<evidence type="ECO:0000256" key="8">
    <source>
        <dbReference type="ARBA" id="ARBA00023114"/>
    </source>
</evidence>
<evidence type="ECO:0000259" key="12">
    <source>
        <dbReference type="Pfam" id="PF13609"/>
    </source>
</evidence>
<keyword evidence="6 11" id="KW-0732">Signal</keyword>
<keyword evidence="7" id="KW-0406">Ion transport</keyword>
<evidence type="ECO:0000256" key="10">
    <source>
        <dbReference type="ARBA" id="ARBA00023237"/>
    </source>
</evidence>
<dbReference type="Gene3D" id="2.40.160.10">
    <property type="entry name" value="Porin"/>
    <property type="match status" value="1"/>
</dbReference>
<evidence type="ECO:0000256" key="3">
    <source>
        <dbReference type="ARBA" id="ARBA00022448"/>
    </source>
</evidence>
<keyword evidence="5" id="KW-0812">Transmembrane</keyword>
<dbReference type="PANTHER" id="PTHR34501:SF9">
    <property type="entry name" value="MAJOR OUTER MEMBRANE PROTEIN P.IA"/>
    <property type="match status" value="1"/>
</dbReference>
<dbReference type="GO" id="GO:0046930">
    <property type="term" value="C:pore complex"/>
    <property type="evidence" value="ECO:0007669"/>
    <property type="project" value="UniProtKB-KW"/>
</dbReference>
<dbReference type="RefSeq" id="WP_198460894.1">
    <property type="nucleotide sequence ID" value="NZ_JABBCQ020000012.1"/>
</dbReference>
<dbReference type="InterPro" id="IPR023614">
    <property type="entry name" value="Porin_dom_sf"/>
</dbReference>
<keyword evidence="8" id="KW-0626">Porin</keyword>
<comment type="subcellular location">
    <subcellularLocation>
        <location evidence="1">Cell outer membrane</location>
        <topology evidence="1">Multi-pass membrane protein</topology>
    </subcellularLocation>
</comment>
<sequence>MTSSFVKKSLVLAVLGTLGSLAYAQSSVQLYGIVDAAIRHTNNEGANKSGLTKMIGGGMSESRWGINVKEDLGGGLSAIANLENRFWTDSGSSSTAQPYFAQSWVGLRSSSFGQITMGRQYNVLFDLVTSTYASFPYSPYMDAYKPEIGMSLGARANNMLKYVAEFGPVRAGLQYS</sequence>
<evidence type="ECO:0000313" key="14">
    <source>
        <dbReference type="Proteomes" id="UP000530032"/>
    </source>
</evidence>
<keyword evidence="14" id="KW-1185">Reference proteome</keyword>
<dbReference type="GO" id="GO:0015288">
    <property type="term" value="F:porin activity"/>
    <property type="evidence" value="ECO:0007669"/>
    <property type="project" value="UniProtKB-KW"/>
</dbReference>
<dbReference type="InterPro" id="IPR033900">
    <property type="entry name" value="Gram_neg_porin_domain"/>
</dbReference>
<dbReference type="AlphaFoldDB" id="A0A843BF92"/>
<gene>
    <name evidence="13" type="ORF">HF327_014790</name>
</gene>
<evidence type="ECO:0000256" key="9">
    <source>
        <dbReference type="ARBA" id="ARBA00023136"/>
    </source>
</evidence>
<organism evidence="13 14">
    <name type="scientific">Comamonas suwonensis</name>
    <dbReference type="NCBI Taxonomy" id="2606214"/>
    <lineage>
        <taxon>Bacteria</taxon>
        <taxon>Pseudomonadati</taxon>
        <taxon>Pseudomonadota</taxon>
        <taxon>Betaproteobacteria</taxon>
        <taxon>Burkholderiales</taxon>
        <taxon>Comamonadaceae</taxon>
        <taxon>Comamonas</taxon>
    </lineage>
</organism>
<protein>
    <submittedName>
        <fullName evidence="13">Porin</fullName>
    </submittedName>
</protein>
<feature type="domain" description="Porin" evidence="12">
    <location>
        <begin position="12"/>
        <end position="176"/>
    </location>
</feature>
<evidence type="ECO:0000256" key="2">
    <source>
        <dbReference type="ARBA" id="ARBA00011233"/>
    </source>
</evidence>
<feature type="chain" id="PRO_5032570513" evidence="11">
    <location>
        <begin position="25"/>
        <end position="176"/>
    </location>
</feature>
<keyword evidence="4" id="KW-1134">Transmembrane beta strand</keyword>
<evidence type="ECO:0000256" key="6">
    <source>
        <dbReference type="ARBA" id="ARBA00022729"/>
    </source>
</evidence>
<comment type="caution">
    <text evidence="13">The sequence shown here is derived from an EMBL/GenBank/DDBJ whole genome shotgun (WGS) entry which is preliminary data.</text>
</comment>
<name>A0A843BF92_9BURK</name>
<evidence type="ECO:0000256" key="4">
    <source>
        <dbReference type="ARBA" id="ARBA00022452"/>
    </source>
</evidence>
<comment type="subunit">
    <text evidence="2">Homotrimer.</text>
</comment>
<dbReference type="GO" id="GO:0006811">
    <property type="term" value="P:monoatomic ion transport"/>
    <property type="evidence" value="ECO:0007669"/>
    <property type="project" value="UniProtKB-KW"/>
</dbReference>
<dbReference type="EMBL" id="JABBCQ020000012">
    <property type="protein sequence ID" value="MBI1625768.1"/>
    <property type="molecule type" value="Genomic_DNA"/>
</dbReference>
<dbReference type="Proteomes" id="UP000530032">
    <property type="component" value="Unassembled WGS sequence"/>
</dbReference>
<proteinExistence type="predicted"/>